<dbReference type="RefSeq" id="YP_009255344.1">
    <property type="nucleotide sequence ID" value="NC_030240.1"/>
</dbReference>
<dbReference type="EMBL" id="KU565883">
    <property type="protein sequence ID" value="ANF29735.1"/>
    <property type="molecule type" value="Genomic_DNA"/>
</dbReference>
<dbReference type="OrthoDB" id="12505at10239"/>
<protein>
    <submittedName>
        <fullName evidence="1">ORF-87</fullName>
    </submittedName>
</protein>
<reference evidence="1 2" key="1">
    <citation type="journal article" date="2016" name="PLoS ONE">
        <title>Genome Sequencing and Analysis of Catopsilia pomona nucleopolyhedrovirus: A Distinct Species in Group I Alphabaculovirus.</title>
        <authorList>
            <person name="Wang J."/>
            <person name="Zhu Z."/>
            <person name="Zhang L."/>
            <person name="Hou D."/>
            <person name="Wang M."/>
            <person name="Arif B."/>
            <person name="Kou Z."/>
            <person name="Wang H."/>
            <person name="Deng F."/>
            <person name="Hu Z."/>
        </authorList>
    </citation>
    <scope>NUCLEOTIDE SEQUENCE [LARGE SCALE GENOMIC DNA]</scope>
    <source>
        <strain evidence="1">416</strain>
    </source>
</reference>
<name>A0A172WZF9_9ABAC</name>
<dbReference type="Pfam" id="PF05883">
    <property type="entry name" value="Baculo_RING"/>
    <property type="match status" value="1"/>
</dbReference>
<accession>A0A172WZF9</accession>
<dbReference type="GeneID" id="27924311"/>
<dbReference type="SUPFAM" id="SSF57850">
    <property type="entry name" value="RING/U-box"/>
    <property type="match status" value="1"/>
</dbReference>
<organism evidence="1 2">
    <name type="scientific">Catopsilia pomona nucleopolyhedrovirus</name>
    <dbReference type="NCBI Taxonomy" id="1850906"/>
    <lineage>
        <taxon>Viruses</taxon>
        <taxon>Viruses incertae sedis</taxon>
        <taxon>Naldaviricetes</taxon>
        <taxon>Lefavirales</taxon>
        <taxon>Baculoviridae</taxon>
        <taxon>Alphabaculovirus</taxon>
        <taxon>Alphabaculovirus capomonae</taxon>
    </lineage>
</organism>
<gene>
    <name evidence="1" type="ORF">CapoNPV_087</name>
</gene>
<evidence type="ECO:0000313" key="2">
    <source>
        <dbReference type="Proteomes" id="UP000203996"/>
    </source>
</evidence>
<dbReference type="Gene3D" id="3.30.40.10">
    <property type="entry name" value="Zinc/RING finger domain, C3HC4 (zinc finger)"/>
    <property type="match status" value="1"/>
</dbReference>
<dbReference type="InterPro" id="IPR008573">
    <property type="entry name" value="Baculovirus_U-box/Ring-like"/>
</dbReference>
<proteinExistence type="predicted"/>
<dbReference type="KEGG" id="vg:27924311"/>
<keyword evidence="2" id="KW-1185">Reference proteome</keyword>
<evidence type="ECO:0000313" key="1">
    <source>
        <dbReference type="EMBL" id="ANF29735.1"/>
    </source>
</evidence>
<sequence length="154" mass="18682">MLLTVCLKDKNYYMFKLFKEYWPTCTTECQICLDKIDDNDGIVAMPDTGMLNLEKMFHSKCIEQWRRERNRDPFNRIIKYYFNFPPKTLDECEIMLRETKGFIGDQEIDRVYNSVYRRVKEEDALDIELNFKQIFKTRARNHDTRVVNVRRAIN</sequence>
<dbReference type="Proteomes" id="UP000203996">
    <property type="component" value="Segment"/>
</dbReference>
<dbReference type="InterPro" id="IPR013083">
    <property type="entry name" value="Znf_RING/FYVE/PHD"/>
</dbReference>